<evidence type="ECO:0000256" key="3">
    <source>
        <dbReference type="ARBA" id="ARBA00022448"/>
    </source>
</evidence>
<evidence type="ECO:0000256" key="1">
    <source>
        <dbReference type="ARBA" id="ARBA00004141"/>
    </source>
</evidence>
<dbReference type="CDD" id="cd06186">
    <property type="entry name" value="NOX_Duox_like_FAD_NADP"/>
    <property type="match status" value="1"/>
</dbReference>
<feature type="signal peptide" evidence="13">
    <location>
        <begin position="1"/>
        <end position="23"/>
    </location>
</feature>
<evidence type="ECO:0000256" key="6">
    <source>
        <dbReference type="ARBA" id="ARBA00022989"/>
    </source>
</evidence>
<dbReference type="GO" id="GO:0015677">
    <property type="term" value="P:copper ion import"/>
    <property type="evidence" value="ECO:0007669"/>
    <property type="project" value="TreeGrafter"/>
</dbReference>
<sequence length="790" mass="88041">MAKANISFFTLFLFFFSLQCISAREQNPPLPNACQTLAGKFVFTNCTEGTYYTPECYCNSAPWLGTMALCITENGGDSPSVHHKAWSYLEESTCAAAPGSLVMTLSLEDILANASKSAIPVPANATLNLQAPIHVPNENFTVITRTIQEFNNQLQYGLNYGGASCALVLGFMFLGMLNNLFHHTFTWRYNKAASAAAAATTTVASIKPKALSPSPSWIKSIRRHIINPSLLFDGVHLQSASWFGFMVSYPTRLEAILVFGFLVLNFVLLFPRYDLFNENTYWPNDIPTQLGRYISDRSGEMSFAQLPMVYLFGGRNNIMIYLTGWSYDRFIVAHKWASRVMFIHAVIHSAGYTWLALLDGPEGLVSYYESEYIIWGAVATVLSGVILGLAIPYLRRTCYDLFLYVHIVLVVIFTVACWYHVKLLEDHENMAFLYASFAIWAYDRVARFVRVVYYNLMFATGQSLVRTVKADIIPGTDCIRLRVDANKKGLNHRMPGVFVYIYVPRVYFWQSHPFTIASWRQPALDNTMPRNNESGLINEAVDIAAGGDDKKKDQQPRPSSPPDSAIGVSSTTSASTTTTFDLLIRPQKGMTQKLFQAVEKLGPGGGDMYMVIEGPYGHTHPILQYDTAILIGGGVGCTATVPYLQEAVYNSAKTAARHVVFIWVVQQDDQLLWAQEDIEDCLAHVNRNNKKLQDGTGEEETAASTSDMALDVAIYVTRSTRQPDEKKQQPHGMAISYGVRPDLSKLVGQYIETAPGSVALLHCGPARMSDDIRQISVVHGLPYFEEAFNW</sequence>
<dbReference type="Proteomes" id="UP000078561">
    <property type="component" value="Unassembled WGS sequence"/>
</dbReference>
<dbReference type="InterPro" id="IPR039261">
    <property type="entry name" value="FNR_nucleotide-bd"/>
</dbReference>
<feature type="transmembrane region" description="Helical" evidence="12">
    <location>
        <begin position="336"/>
        <end position="357"/>
    </location>
</feature>
<feature type="transmembrane region" description="Helical" evidence="12">
    <location>
        <begin position="255"/>
        <end position="273"/>
    </location>
</feature>
<keyword evidence="13" id="KW-0732">Signal</keyword>
<accession>A0A168S1Z3</accession>
<dbReference type="InterPro" id="IPR051410">
    <property type="entry name" value="Ferric/Cupric_Reductase"/>
</dbReference>
<dbReference type="GO" id="GO:0000293">
    <property type="term" value="F:ferric-chelate reductase activity"/>
    <property type="evidence" value="ECO:0007669"/>
    <property type="project" value="UniProtKB-ARBA"/>
</dbReference>
<dbReference type="InterPro" id="IPR013112">
    <property type="entry name" value="FAD-bd_8"/>
</dbReference>
<dbReference type="InterPro" id="IPR013130">
    <property type="entry name" value="Fe3_Rdtase_TM_dom"/>
</dbReference>
<evidence type="ECO:0000256" key="4">
    <source>
        <dbReference type="ARBA" id="ARBA00022692"/>
    </source>
</evidence>
<keyword evidence="10" id="KW-0325">Glycoprotein</keyword>
<dbReference type="Pfam" id="PF01794">
    <property type="entry name" value="Ferric_reduct"/>
    <property type="match status" value="1"/>
</dbReference>
<evidence type="ECO:0000256" key="7">
    <source>
        <dbReference type="ARBA" id="ARBA00023002"/>
    </source>
</evidence>
<keyword evidence="5" id="KW-0249">Electron transport</keyword>
<keyword evidence="3" id="KW-0813">Transport</keyword>
<keyword evidence="7" id="KW-0560">Oxidoreductase</keyword>
<evidence type="ECO:0000256" key="10">
    <source>
        <dbReference type="ARBA" id="ARBA00023180"/>
    </source>
</evidence>
<keyword evidence="4 12" id="KW-0812">Transmembrane</keyword>
<dbReference type="SFLD" id="SFLDG01168">
    <property type="entry name" value="Ferric_reductase_subgroup_(FRE"/>
    <property type="match status" value="1"/>
</dbReference>
<evidence type="ECO:0000313" key="16">
    <source>
        <dbReference type="Proteomes" id="UP000078561"/>
    </source>
</evidence>
<dbReference type="GO" id="GO:0006879">
    <property type="term" value="P:intracellular iron ion homeostasis"/>
    <property type="evidence" value="ECO:0007669"/>
    <property type="project" value="TreeGrafter"/>
</dbReference>
<evidence type="ECO:0000256" key="11">
    <source>
        <dbReference type="SAM" id="MobiDB-lite"/>
    </source>
</evidence>
<dbReference type="EMBL" id="LT554760">
    <property type="protein sequence ID" value="SAM07694.1"/>
    <property type="molecule type" value="Genomic_DNA"/>
</dbReference>
<feature type="transmembrane region" description="Helical" evidence="12">
    <location>
        <begin position="160"/>
        <end position="181"/>
    </location>
</feature>
<keyword evidence="16" id="KW-1185">Reference proteome</keyword>
<gene>
    <name evidence="15" type="primary">ABSGL_13337.1 scaffold 13659</name>
</gene>
<dbReference type="PANTHER" id="PTHR32361:SF9">
    <property type="entry name" value="FERRIC REDUCTASE TRANSMEMBRANE COMPONENT 3-RELATED"/>
    <property type="match status" value="1"/>
</dbReference>
<dbReference type="GO" id="GO:0005886">
    <property type="term" value="C:plasma membrane"/>
    <property type="evidence" value="ECO:0007669"/>
    <property type="project" value="TreeGrafter"/>
</dbReference>
<dbReference type="OMA" id="YDGWTRH"/>
<feature type="transmembrane region" description="Helical" evidence="12">
    <location>
        <begin position="303"/>
        <end position="324"/>
    </location>
</feature>
<dbReference type="GO" id="GO:0006826">
    <property type="term" value="P:iron ion transport"/>
    <property type="evidence" value="ECO:0007669"/>
    <property type="project" value="TreeGrafter"/>
</dbReference>
<dbReference type="PANTHER" id="PTHR32361">
    <property type="entry name" value="FERRIC/CUPRIC REDUCTASE TRANSMEMBRANE COMPONENT"/>
    <property type="match status" value="1"/>
</dbReference>
<dbReference type="InParanoid" id="A0A168S1Z3"/>
<dbReference type="AlphaFoldDB" id="A0A168S1Z3"/>
<evidence type="ECO:0000256" key="8">
    <source>
        <dbReference type="ARBA" id="ARBA00023065"/>
    </source>
</evidence>
<reference evidence="15" key="1">
    <citation type="submission" date="2016-04" db="EMBL/GenBank/DDBJ databases">
        <authorList>
            <person name="Evans L.H."/>
            <person name="Alamgir A."/>
            <person name="Owens N."/>
            <person name="Weber N.D."/>
            <person name="Virtaneva K."/>
            <person name="Barbian K."/>
            <person name="Babar A."/>
            <person name="Rosenke K."/>
        </authorList>
    </citation>
    <scope>NUCLEOTIDE SEQUENCE [LARGE SCALE GENOMIC DNA]</scope>
    <source>
        <strain evidence="15">CBS 101.48</strain>
    </source>
</reference>
<dbReference type="PROSITE" id="PS51384">
    <property type="entry name" value="FAD_FR"/>
    <property type="match status" value="1"/>
</dbReference>
<dbReference type="InterPro" id="IPR013121">
    <property type="entry name" value="Fe_red_NAD-bd_6"/>
</dbReference>
<evidence type="ECO:0000256" key="13">
    <source>
        <dbReference type="SAM" id="SignalP"/>
    </source>
</evidence>
<dbReference type="InterPro" id="IPR017927">
    <property type="entry name" value="FAD-bd_FR_type"/>
</dbReference>
<protein>
    <recommendedName>
        <fullName evidence="14">FAD-binding FR-type domain-containing protein</fullName>
    </recommendedName>
</protein>
<evidence type="ECO:0000313" key="15">
    <source>
        <dbReference type="EMBL" id="SAM07694.1"/>
    </source>
</evidence>
<feature type="transmembrane region" description="Helical" evidence="12">
    <location>
        <begin position="401"/>
        <end position="421"/>
    </location>
</feature>
<dbReference type="OrthoDB" id="167398at2759"/>
<dbReference type="FunCoup" id="A0A168S1Z3">
    <property type="interactions" value="301"/>
</dbReference>
<dbReference type="STRING" id="4829.A0A168S1Z3"/>
<dbReference type="SUPFAM" id="SSF52343">
    <property type="entry name" value="Ferredoxin reductase-like, C-terminal NADP-linked domain"/>
    <property type="match status" value="1"/>
</dbReference>
<keyword evidence="6 12" id="KW-1133">Transmembrane helix</keyword>
<feature type="domain" description="FAD-binding FR-type" evidence="14">
    <location>
        <begin position="460"/>
        <end position="622"/>
    </location>
</feature>
<feature type="region of interest" description="Disordered" evidence="11">
    <location>
        <begin position="547"/>
        <end position="572"/>
    </location>
</feature>
<feature type="chain" id="PRO_5007900160" description="FAD-binding FR-type domain-containing protein" evidence="13">
    <location>
        <begin position="24"/>
        <end position="790"/>
    </location>
</feature>
<evidence type="ECO:0000256" key="2">
    <source>
        <dbReference type="ARBA" id="ARBA00006278"/>
    </source>
</evidence>
<evidence type="ECO:0000256" key="12">
    <source>
        <dbReference type="SAM" id="Phobius"/>
    </source>
</evidence>
<dbReference type="Pfam" id="PF08022">
    <property type="entry name" value="FAD_binding_8"/>
    <property type="match status" value="1"/>
</dbReference>
<dbReference type="Gene3D" id="3.40.50.80">
    <property type="entry name" value="Nucleotide-binding domain of ferredoxin-NADP reductase (FNR) module"/>
    <property type="match status" value="1"/>
</dbReference>
<dbReference type="Pfam" id="PF08030">
    <property type="entry name" value="NAD_binding_6"/>
    <property type="match status" value="1"/>
</dbReference>
<keyword evidence="8" id="KW-0406">Ion transport</keyword>
<proteinExistence type="inferred from homology"/>
<dbReference type="SFLD" id="SFLDS00052">
    <property type="entry name" value="Ferric_Reductase_Domain"/>
    <property type="match status" value="1"/>
</dbReference>
<organism evidence="15">
    <name type="scientific">Absidia glauca</name>
    <name type="common">Pin mould</name>
    <dbReference type="NCBI Taxonomy" id="4829"/>
    <lineage>
        <taxon>Eukaryota</taxon>
        <taxon>Fungi</taxon>
        <taxon>Fungi incertae sedis</taxon>
        <taxon>Mucoromycota</taxon>
        <taxon>Mucoromycotina</taxon>
        <taxon>Mucoromycetes</taxon>
        <taxon>Mucorales</taxon>
        <taxon>Cunninghamellaceae</taxon>
        <taxon>Absidia</taxon>
    </lineage>
</organism>
<feature type="transmembrane region" description="Helical" evidence="12">
    <location>
        <begin position="372"/>
        <end position="394"/>
    </location>
</feature>
<comment type="similarity">
    <text evidence="2">Belongs to the ferric reductase (FRE) family.</text>
</comment>
<name>A0A168S1Z3_ABSGL</name>
<evidence type="ECO:0000256" key="5">
    <source>
        <dbReference type="ARBA" id="ARBA00022982"/>
    </source>
</evidence>
<evidence type="ECO:0000259" key="14">
    <source>
        <dbReference type="PROSITE" id="PS51384"/>
    </source>
</evidence>
<evidence type="ECO:0000256" key="9">
    <source>
        <dbReference type="ARBA" id="ARBA00023136"/>
    </source>
</evidence>
<keyword evidence="9 12" id="KW-0472">Membrane</keyword>
<comment type="subcellular location">
    <subcellularLocation>
        <location evidence="1">Membrane</location>
        <topology evidence="1">Multi-pass membrane protein</topology>
    </subcellularLocation>
</comment>